<proteinExistence type="inferred from homology"/>
<dbReference type="InterPro" id="IPR010264">
    <property type="entry name" value="Self-incomp_S1"/>
</dbReference>
<sequence>MGLNGTLCWSTVTSAIIQPDYFGRKVHVFVTNQLGTPLKLICRSKDTTFGDHWLNHQQFFSWKFQTNLWGTTLFWCSMTWKNPQGYFITGSVDVFNFSRDGGGRCMGDCRWFVRQEGVYQINNFNDKVVFMYKW</sequence>
<dbReference type="PANTHER" id="PTHR31232">
    <property type="match status" value="1"/>
</dbReference>
<organism evidence="7 8">
    <name type="scientific">Kingdonia uniflora</name>
    <dbReference type="NCBI Taxonomy" id="39325"/>
    <lineage>
        <taxon>Eukaryota</taxon>
        <taxon>Viridiplantae</taxon>
        <taxon>Streptophyta</taxon>
        <taxon>Embryophyta</taxon>
        <taxon>Tracheophyta</taxon>
        <taxon>Spermatophyta</taxon>
        <taxon>Magnoliopsida</taxon>
        <taxon>Ranunculales</taxon>
        <taxon>Circaeasteraceae</taxon>
        <taxon>Kingdonia</taxon>
    </lineage>
</organism>
<dbReference type="GO" id="GO:0060320">
    <property type="term" value="P:rejection of self pollen"/>
    <property type="evidence" value="ECO:0007669"/>
    <property type="project" value="UniProtKB-KW"/>
</dbReference>
<dbReference type="Proteomes" id="UP000541444">
    <property type="component" value="Unassembled WGS sequence"/>
</dbReference>
<keyword evidence="8" id="KW-1185">Reference proteome</keyword>
<evidence type="ECO:0000256" key="5">
    <source>
        <dbReference type="ARBA" id="ARBA00022729"/>
    </source>
</evidence>
<gene>
    <name evidence="7" type="ORF">GIB67_026939</name>
</gene>
<dbReference type="GO" id="GO:0005576">
    <property type="term" value="C:extracellular region"/>
    <property type="evidence" value="ECO:0007669"/>
    <property type="project" value="UniProtKB-SubCell"/>
</dbReference>
<comment type="similarity">
    <text evidence="2 6">Belongs to the plant self-incompatibility (S1) protein family.</text>
</comment>
<dbReference type="Pfam" id="PF05938">
    <property type="entry name" value="Self-incomp_S1"/>
    <property type="match status" value="1"/>
</dbReference>
<evidence type="ECO:0000313" key="8">
    <source>
        <dbReference type="Proteomes" id="UP000541444"/>
    </source>
</evidence>
<protein>
    <recommendedName>
        <fullName evidence="6">S-protein homolog</fullName>
    </recommendedName>
</protein>
<evidence type="ECO:0000313" key="7">
    <source>
        <dbReference type="EMBL" id="KAF6173244.1"/>
    </source>
</evidence>
<evidence type="ECO:0000256" key="1">
    <source>
        <dbReference type="ARBA" id="ARBA00004613"/>
    </source>
</evidence>
<keyword evidence="4 6" id="KW-0964">Secreted</keyword>
<comment type="caution">
    <text evidence="7">The sequence shown here is derived from an EMBL/GenBank/DDBJ whole genome shotgun (WGS) entry which is preliminary data.</text>
</comment>
<evidence type="ECO:0000256" key="3">
    <source>
        <dbReference type="ARBA" id="ARBA00022471"/>
    </source>
</evidence>
<keyword evidence="5" id="KW-0732">Signal</keyword>
<dbReference type="AlphaFoldDB" id="A0A7J7P238"/>
<accession>A0A7J7P238</accession>
<evidence type="ECO:0000256" key="6">
    <source>
        <dbReference type="RuleBase" id="RU367044"/>
    </source>
</evidence>
<dbReference type="EMBL" id="JACGCM010000347">
    <property type="protein sequence ID" value="KAF6173244.1"/>
    <property type="molecule type" value="Genomic_DNA"/>
</dbReference>
<comment type="subcellular location">
    <subcellularLocation>
        <location evidence="1 6">Secreted</location>
    </subcellularLocation>
</comment>
<dbReference type="OrthoDB" id="1933876at2759"/>
<keyword evidence="3 6" id="KW-0713">Self-incompatibility</keyword>
<reference evidence="7 8" key="1">
    <citation type="journal article" date="2020" name="IScience">
        <title>Genome Sequencing of the Endangered Kingdonia uniflora (Circaeasteraceae, Ranunculales) Reveals Potential Mechanisms of Evolutionary Specialization.</title>
        <authorList>
            <person name="Sun Y."/>
            <person name="Deng T."/>
            <person name="Zhang A."/>
            <person name="Moore M.J."/>
            <person name="Landis J.B."/>
            <person name="Lin N."/>
            <person name="Zhang H."/>
            <person name="Zhang X."/>
            <person name="Huang J."/>
            <person name="Zhang X."/>
            <person name="Sun H."/>
            <person name="Wang H."/>
        </authorList>
    </citation>
    <scope>NUCLEOTIDE SEQUENCE [LARGE SCALE GENOMIC DNA]</scope>
    <source>
        <strain evidence="7">TB1705</strain>
        <tissue evidence="7">Leaf</tissue>
    </source>
</reference>
<evidence type="ECO:0000256" key="4">
    <source>
        <dbReference type="ARBA" id="ARBA00022525"/>
    </source>
</evidence>
<name>A0A7J7P238_9MAGN</name>
<dbReference type="PANTHER" id="PTHR31232:SF18">
    <property type="entry name" value="S-PROTEIN HOMOLOG"/>
    <property type="match status" value="1"/>
</dbReference>
<evidence type="ECO:0000256" key="2">
    <source>
        <dbReference type="ARBA" id="ARBA00005581"/>
    </source>
</evidence>